<dbReference type="InterPro" id="IPR014942">
    <property type="entry name" value="AbiEii"/>
</dbReference>
<evidence type="ECO:0000313" key="2">
    <source>
        <dbReference type="Proteomes" id="UP000661077"/>
    </source>
</evidence>
<protein>
    <submittedName>
        <fullName evidence="1">Nucleotidyl transferase AbiEii/AbiGii toxin family protein</fullName>
    </submittedName>
</protein>
<keyword evidence="1" id="KW-0808">Transferase</keyword>
<dbReference type="GO" id="GO:0016740">
    <property type="term" value="F:transferase activity"/>
    <property type="evidence" value="ECO:0007669"/>
    <property type="project" value="UniProtKB-KW"/>
</dbReference>
<dbReference type="EMBL" id="JAEVLS010000002">
    <property type="protein sequence ID" value="MBM0105557.1"/>
    <property type="molecule type" value="Genomic_DNA"/>
</dbReference>
<evidence type="ECO:0000313" key="1">
    <source>
        <dbReference type="EMBL" id="MBM0105557.1"/>
    </source>
</evidence>
<reference evidence="1 2" key="1">
    <citation type="journal article" date="2021" name="Int. J. Syst. Evol. Microbiol.">
        <title>Steroidobacter gossypii sp. nov., isolated from soil of cotton cropping field.</title>
        <authorList>
            <person name="Huang R."/>
            <person name="Yang S."/>
            <person name="Zhen C."/>
            <person name="Liu W."/>
        </authorList>
    </citation>
    <scope>NUCLEOTIDE SEQUENCE [LARGE SCALE GENOMIC DNA]</scope>
    <source>
        <strain evidence="1 2">S1-65</strain>
    </source>
</reference>
<sequence length="188" mass="21596">MPPDRWTFGGGTVLMRRYRHRFSKDIDIFVPDPQYLGHLSPRLNDIADGLTMHFNEQANFLKLYLPEGEIDFVVASPLTQPAARMEHILGRQVQVETSVEIIAKKIYHRGKDFTARDILDLALLIEKLPEALVGIRTILRERREAMLARIDADHARLRAVFSQLAILEYRRSYDECVDIVRTALINAG</sequence>
<accession>A0ABS1WX88</accession>
<proteinExistence type="predicted"/>
<comment type="caution">
    <text evidence="1">The sequence shown here is derived from an EMBL/GenBank/DDBJ whole genome shotgun (WGS) entry which is preliminary data.</text>
</comment>
<dbReference type="Pfam" id="PF08843">
    <property type="entry name" value="AbiEii"/>
    <property type="match status" value="1"/>
</dbReference>
<gene>
    <name evidence="1" type="ORF">JM946_12395</name>
</gene>
<organism evidence="1 2">
    <name type="scientific">Steroidobacter gossypii</name>
    <dbReference type="NCBI Taxonomy" id="2805490"/>
    <lineage>
        <taxon>Bacteria</taxon>
        <taxon>Pseudomonadati</taxon>
        <taxon>Pseudomonadota</taxon>
        <taxon>Gammaproteobacteria</taxon>
        <taxon>Steroidobacterales</taxon>
        <taxon>Steroidobacteraceae</taxon>
        <taxon>Steroidobacter</taxon>
    </lineage>
</organism>
<dbReference type="Proteomes" id="UP000661077">
    <property type="component" value="Unassembled WGS sequence"/>
</dbReference>
<keyword evidence="2" id="KW-1185">Reference proteome</keyword>
<name>A0ABS1WX88_9GAMM</name>